<dbReference type="FunFam" id="3.30.160.20:FF:000046">
    <property type="entry name" value="Peptidyl-tRNA hydrolase ICT1"/>
    <property type="match status" value="1"/>
</dbReference>
<reference evidence="7" key="2">
    <citation type="submission" date="2007-04" db="EMBL/GenBank/DDBJ databases">
        <title>The genome of the human body louse.</title>
        <authorList>
            <consortium name="The Human Body Louse Genome Consortium"/>
            <person name="Kirkness E."/>
            <person name="Walenz B."/>
            <person name="Hass B."/>
            <person name="Bruggner R."/>
            <person name="Strausberg R."/>
        </authorList>
    </citation>
    <scope>NUCLEOTIDE SEQUENCE</scope>
    <source>
        <strain evidence="7">USDA</strain>
    </source>
</reference>
<comment type="similarity">
    <text evidence="2">Belongs to the prokaryotic/mitochondrial release factor family. Mitochondrion-specific ribosomal protein mL62 subfamily.</text>
</comment>
<reference evidence="7" key="1">
    <citation type="submission" date="2007-04" db="EMBL/GenBank/DDBJ databases">
        <title>Annotation of Pediculus humanus corporis strain USDA.</title>
        <authorList>
            <person name="Kirkness E."/>
            <person name="Hannick L."/>
            <person name="Hass B."/>
            <person name="Bruggner R."/>
            <person name="Lawson D."/>
            <person name="Bidwell S."/>
            <person name="Joardar V."/>
            <person name="Caler E."/>
            <person name="Walenz B."/>
            <person name="Inman J."/>
            <person name="Schobel S."/>
            <person name="Galinsky K."/>
            <person name="Amedeo P."/>
            <person name="Strausberg R."/>
        </authorList>
    </citation>
    <scope>NUCLEOTIDE SEQUENCE</scope>
    <source>
        <strain evidence="7">USDA</strain>
    </source>
</reference>
<protein>
    <recommendedName>
        <fullName evidence="3">Large ribosomal subunit protein mL62</fullName>
        <ecNumber evidence="1">3.1.1.29</ecNumber>
    </recommendedName>
    <alternativeName>
        <fullName evidence="4">Peptidyl-tRNA hydrolase ICT1, mitochondrial</fullName>
    </alternativeName>
</protein>
<dbReference type="CTD" id="8236665"/>
<evidence type="ECO:0000313" key="8">
    <source>
        <dbReference type="EnsemblMetazoa" id="PHUM168450-PA"/>
    </source>
</evidence>
<proteinExistence type="inferred from homology"/>
<dbReference type="VEuPathDB" id="VectorBase:PHUM168450"/>
<dbReference type="InParanoid" id="E0VFW7"/>
<evidence type="ECO:0000256" key="2">
    <source>
        <dbReference type="ARBA" id="ARBA00038225"/>
    </source>
</evidence>
<dbReference type="RefSeq" id="XP_002425011.1">
    <property type="nucleotide sequence ID" value="XM_002424966.1"/>
</dbReference>
<evidence type="ECO:0000256" key="5">
    <source>
        <dbReference type="SAM" id="MobiDB-lite"/>
    </source>
</evidence>
<dbReference type="GO" id="GO:0005762">
    <property type="term" value="C:mitochondrial large ribosomal subunit"/>
    <property type="evidence" value="ECO:0007669"/>
    <property type="project" value="TreeGrafter"/>
</dbReference>
<evidence type="ECO:0000313" key="9">
    <source>
        <dbReference type="Proteomes" id="UP000009046"/>
    </source>
</evidence>
<gene>
    <name evidence="8" type="primary">8236665</name>
    <name evidence="7" type="ORF">Phum_PHUM168450</name>
</gene>
<evidence type="ECO:0000256" key="1">
    <source>
        <dbReference type="ARBA" id="ARBA00013260"/>
    </source>
</evidence>
<dbReference type="InterPro" id="IPR052104">
    <property type="entry name" value="Mito_Release_Factor_mL62"/>
</dbReference>
<reference evidence="8" key="3">
    <citation type="submission" date="2021-02" db="UniProtKB">
        <authorList>
            <consortium name="EnsemblMetazoa"/>
        </authorList>
    </citation>
    <scope>IDENTIFICATION</scope>
    <source>
        <strain evidence="8">USDA</strain>
    </source>
</reference>
<evidence type="ECO:0000313" key="7">
    <source>
        <dbReference type="EMBL" id="EEB12273.1"/>
    </source>
</evidence>
<dbReference type="STRING" id="121224.E0VFW7"/>
<dbReference type="GeneID" id="8236665"/>
<dbReference type="eggNOG" id="KOG3429">
    <property type="taxonomic scope" value="Eukaryota"/>
</dbReference>
<feature type="domain" description="Prokaryotic-type class I peptide chain release factors" evidence="6">
    <location>
        <begin position="58"/>
        <end position="184"/>
    </location>
</feature>
<evidence type="ECO:0000256" key="3">
    <source>
        <dbReference type="ARBA" id="ARBA00039441"/>
    </source>
</evidence>
<dbReference type="EMBL" id="AAZO01001955">
    <property type="status" value="NOT_ANNOTATED_CDS"/>
    <property type="molecule type" value="Genomic_DNA"/>
</dbReference>
<dbReference type="FunCoup" id="E0VFW7">
    <property type="interactions" value="1283"/>
</dbReference>
<sequence>MFRSILALSLRNGNISDKFIRNMSFKSNLSLDILYPNSVDLKPFKPPDNPEGKFSGFIPIKDLDIKYTKSSGPGGQNVNKRDTKVDIRFHVKSATWISEDTKQKLLEKYYTRVNKDGYFVIKSDKTRSQDLNRADALSYIRSIIFKLEEPEKETSPETIEKHRKNKEKAARQRLMEKRSRSLLKMYRSGG</sequence>
<dbReference type="GO" id="GO:0070126">
    <property type="term" value="P:mitochondrial translational termination"/>
    <property type="evidence" value="ECO:0007669"/>
    <property type="project" value="TreeGrafter"/>
</dbReference>
<dbReference type="PANTHER" id="PTHR11075">
    <property type="entry name" value="PEPTIDE CHAIN RELEASE FACTOR"/>
    <property type="match status" value="1"/>
</dbReference>
<dbReference type="HOGENOM" id="CLU_089470_6_1_1"/>
<dbReference type="SUPFAM" id="SSF110916">
    <property type="entry name" value="Peptidyl-tRNA hydrolase domain-like"/>
    <property type="match status" value="1"/>
</dbReference>
<evidence type="ECO:0000256" key="4">
    <source>
        <dbReference type="ARBA" id="ARBA00041531"/>
    </source>
</evidence>
<feature type="region of interest" description="Disordered" evidence="5">
    <location>
        <begin position="150"/>
        <end position="172"/>
    </location>
</feature>
<dbReference type="Gene3D" id="3.30.160.20">
    <property type="match status" value="1"/>
</dbReference>
<accession>E0VFW7</accession>
<dbReference type="EC" id="3.1.1.29" evidence="1"/>
<organism>
    <name type="scientific">Pediculus humanus subsp. corporis</name>
    <name type="common">Body louse</name>
    <dbReference type="NCBI Taxonomy" id="121224"/>
    <lineage>
        <taxon>Eukaryota</taxon>
        <taxon>Metazoa</taxon>
        <taxon>Ecdysozoa</taxon>
        <taxon>Arthropoda</taxon>
        <taxon>Hexapoda</taxon>
        <taxon>Insecta</taxon>
        <taxon>Pterygota</taxon>
        <taxon>Neoptera</taxon>
        <taxon>Paraneoptera</taxon>
        <taxon>Psocodea</taxon>
        <taxon>Troctomorpha</taxon>
        <taxon>Phthiraptera</taxon>
        <taxon>Anoplura</taxon>
        <taxon>Pediculidae</taxon>
        <taxon>Pediculus</taxon>
    </lineage>
</organism>
<dbReference type="Pfam" id="PF00472">
    <property type="entry name" value="RF-1"/>
    <property type="match status" value="1"/>
</dbReference>
<dbReference type="EMBL" id="DS235124">
    <property type="protein sequence ID" value="EEB12273.1"/>
    <property type="molecule type" value="Genomic_DNA"/>
</dbReference>
<dbReference type="GO" id="GO:0016150">
    <property type="term" value="F:translation release factor activity, codon nonspecific"/>
    <property type="evidence" value="ECO:0007669"/>
    <property type="project" value="TreeGrafter"/>
</dbReference>
<dbReference type="GO" id="GO:0004045">
    <property type="term" value="F:peptidyl-tRNA hydrolase activity"/>
    <property type="evidence" value="ECO:0007669"/>
    <property type="project" value="UniProtKB-EC"/>
</dbReference>
<dbReference type="EnsemblMetazoa" id="PHUM168450-RA">
    <property type="protein sequence ID" value="PHUM168450-PA"/>
    <property type="gene ID" value="PHUM168450"/>
</dbReference>
<evidence type="ECO:0000259" key="6">
    <source>
        <dbReference type="Pfam" id="PF00472"/>
    </source>
</evidence>
<feature type="compositionally biased region" description="Basic and acidic residues" evidence="5">
    <location>
        <begin position="150"/>
        <end position="160"/>
    </location>
</feature>
<name>E0VFW7_PEDHC</name>
<dbReference type="InterPro" id="IPR000352">
    <property type="entry name" value="Pep_chain_release_fac_I"/>
</dbReference>
<dbReference type="OrthoDB" id="270639at2759"/>
<dbReference type="Proteomes" id="UP000009046">
    <property type="component" value="Unassembled WGS sequence"/>
</dbReference>
<keyword evidence="9" id="KW-1185">Reference proteome</keyword>
<dbReference type="AlphaFoldDB" id="E0VFW7"/>
<dbReference type="OMA" id="WYNSFDA"/>
<dbReference type="PANTHER" id="PTHR11075:SF54">
    <property type="entry name" value="LARGE RIBOSOMAL SUBUNIT PROTEIN ML62"/>
    <property type="match status" value="1"/>
</dbReference>
<dbReference type="KEGG" id="phu:Phum_PHUM168450"/>